<protein>
    <submittedName>
        <fullName evidence="1">Uncharacterized protein</fullName>
    </submittedName>
</protein>
<reference evidence="1 2" key="1">
    <citation type="submission" date="2023-11" db="EMBL/GenBank/DDBJ databases">
        <title>MicrobeMod: A computational toolkit for identifying prokaryotic methylation and restriction-modification with nanopore sequencing.</title>
        <authorList>
            <person name="Crits-Christoph A."/>
            <person name="Kang S.C."/>
            <person name="Lee H."/>
            <person name="Ostrov N."/>
        </authorList>
    </citation>
    <scope>NUCLEOTIDE SEQUENCE [LARGE SCALE GENOMIC DNA]</scope>
    <source>
        <strain evidence="1 2">ATCC 25935</strain>
    </source>
</reference>
<gene>
    <name evidence="1" type="ORF">SR858_17025</name>
</gene>
<organism evidence="1 2">
    <name type="scientific">Duganella zoogloeoides</name>
    <dbReference type="NCBI Taxonomy" id="75659"/>
    <lineage>
        <taxon>Bacteria</taxon>
        <taxon>Pseudomonadati</taxon>
        <taxon>Pseudomonadota</taxon>
        <taxon>Betaproteobacteria</taxon>
        <taxon>Burkholderiales</taxon>
        <taxon>Oxalobacteraceae</taxon>
        <taxon>Telluria group</taxon>
        <taxon>Duganella</taxon>
    </lineage>
</organism>
<dbReference type="GeneID" id="43166948"/>
<dbReference type="EMBL" id="CP140152">
    <property type="protein sequence ID" value="WQH02769.1"/>
    <property type="molecule type" value="Genomic_DNA"/>
</dbReference>
<dbReference type="Proteomes" id="UP001326110">
    <property type="component" value="Chromosome"/>
</dbReference>
<proteinExistence type="predicted"/>
<sequence length="67" mass="7598">MTPTQFEVCEERVPYGNDVTVVERDGVVYVDGVPFTPEMIAAFTKPDIPRSRRVMTKEEILSLQVPL</sequence>
<keyword evidence="2" id="KW-1185">Reference proteome</keyword>
<evidence type="ECO:0000313" key="2">
    <source>
        <dbReference type="Proteomes" id="UP001326110"/>
    </source>
</evidence>
<evidence type="ECO:0000313" key="1">
    <source>
        <dbReference type="EMBL" id="WQH02769.1"/>
    </source>
</evidence>
<accession>A0ABZ0XSW9</accession>
<name>A0ABZ0XSW9_9BURK</name>
<dbReference type="RefSeq" id="WP_154819721.1">
    <property type="nucleotide sequence ID" value="NZ_CP140152.1"/>
</dbReference>